<dbReference type="PROSITE" id="PS00595">
    <property type="entry name" value="AA_TRANSFER_CLASS_5"/>
    <property type="match status" value="1"/>
</dbReference>
<evidence type="ECO:0000256" key="10">
    <source>
        <dbReference type="ARBA" id="ARBA00047630"/>
    </source>
</evidence>
<dbReference type="EMBL" id="CP006912">
    <property type="protein sequence ID" value="AHB48241.1"/>
    <property type="molecule type" value="Genomic_DNA"/>
</dbReference>
<dbReference type="PANTHER" id="PTHR43247:SF1">
    <property type="entry name" value="PHOSPHOSERINE AMINOTRANSFERASE"/>
    <property type="match status" value="1"/>
</dbReference>
<dbReference type="OrthoDB" id="9772439at2"/>
<evidence type="ECO:0000259" key="13">
    <source>
        <dbReference type="Pfam" id="PF00266"/>
    </source>
</evidence>
<comment type="subcellular location">
    <subcellularLocation>
        <location evidence="12">Cytoplasm</location>
    </subcellularLocation>
</comment>
<comment type="pathway">
    <text evidence="2 12">Amino-acid biosynthesis; L-serine biosynthesis; L-serine from 3-phospho-D-glycerate: step 2/3.</text>
</comment>
<dbReference type="HOGENOM" id="CLU_034866_0_2_5"/>
<dbReference type="UniPathway" id="UPA00135">
    <property type="reaction ID" value="UER00197"/>
</dbReference>
<comment type="pathway">
    <text evidence="1 12">Cofactor biosynthesis; pyridoxine 5'-phosphate biosynthesis; pyridoxine 5'-phosphate from D-erythrose 4-phosphate: step 3/5.</text>
</comment>
<keyword evidence="4 12" id="KW-0032">Aminotransferase</keyword>
<comment type="cofactor">
    <cofactor evidence="12">
        <name>pyridoxal 5'-phosphate</name>
        <dbReference type="ChEBI" id="CHEBI:597326"/>
    </cofactor>
    <text evidence="12">Binds 1 pyridoxal phosphate per subunit.</text>
</comment>
<evidence type="ECO:0000256" key="4">
    <source>
        <dbReference type="ARBA" id="ARBA00022576"/>
    </source>
</evidence>
<feature type="binding site" evidence="12">
    <location>
        <begin position="233"/>
        <end position="234"/>
    </location>
    <ligand>
        <name>pyridoxal 5'-phosphate</name>
        <dbReference type="ChEBI" id="CHEBI:597326"/>
    </ligand>
</feature>
<dbReference type="InterPro" id="IPR020578">
    <property type="entry name" value="Aminotrans_V_PyrdxlP_BS"/>
</dbReference>
<dbReference type="UniPathway" id="UPA00244">
    <property type="reaction ID" value="UER00311"/>
</dbReference>
<dbReference type="GO" id="GO:0008615">
    <property type="term" value="P:pyridoxine biosynthetic process"/>
    <property type="evidence" value="ECO:0007669"/>
    <property type="project" value="UniProtKB-UniRule"/>
</dbReference>
<keyword evidence="9 12" id="KW-0718">Serine biosynthesis</keyword>
<evidence type="ECO:0000256" key="12">
    <source>
        <dbReference type="HAMAP-Rule" id="MF_00160"/>
    </source>
</evidence>
<evidence type="ECO:0000313" key="15">
    <source>
        <dbReference type="Proteomes" id="UP000018542"/>
    </source>
</evidence>
<proteinExistence type="inferred from homology"/>
<feature type="binding site" evidence="12">
    <location>
        <position position="8"/>
    </location>
    <ligand>
        <name>L-glutamate</name>
        <dbReference type="ChEBI" id="CHEBI:29985"/>
    </ligand>
</feature>
<dbReference type="KEGG" id="hni:W911_07365"/>
<dbReference type="Gene3D" id="3.40.640.10">
    <property type="entry name" value="Type I PLP-dependent aspartate aminotransferase-like (Major domain)"/>
    <property type="match status" value="1"/>
</dbReference>
<feature type="modified residue" description="N6-(pyridoxal phosphate)lysine" evidence="12">
    <location>
        <position position="192"/>
    </location>
</feature>
<dbReference type="PATRIC" id="fig|1029756.8.peg.1543"/>
<evidence type="ECO:0000256" key="8">
    <source>
        <dbReference type="ARBA" id="ARBA00023096"/>
    </source>
</evidence>
<dbReference type="FunFam" id="3.40.640.10:FF:000010">
    <property type="entry name" value="Phosphoserine aminotransferase"/>
    <property type="match status" value="1"/>
</dbReference>
<evidence type="ECO:0000256" key="9">
    <source>
        <dbReference type="ARBA" id="ARBA00023299"/>
    </source>
</evidence>
<dbReference type="InterPro" id="IPR000192">
    <property type="entry name" value="Aminotrans_V_dom"/>
</dbReference>
<dbReference type="NCBIfam" id="NF003764">
    <property type="entry name" value="PRK05355.1"/>
    <property type="match status" value="1"/>
</dbReference>
<keyword evidence="5 12" id="KW-0028">Amino-acid biosynthesis</keyword>
<dbReference type="GO" id="GO:0005737">
    <property type="term" value="C:cytoplasm"/>
    <property type="evidence" value="ECO:0007669"/>
    <property type="project" value="UniProtKB-SubCell"/>
</dbReference>
<evidence type="ECO:0000256" key="3">
    <source>
        <dbReference type="ARBA" id="ARBA00006904"/>
    </source>
</evidence>
<evidence type="ECO:0000256" key="5">
    <source>
        <dbReference type="ARBA" id="ARBA00022605"/>
    </source>
</evidence>
<dbReference type="Proteomes" id="UP000018542">
    <property type="component" value="Chromosome"/>
</dbReference>
<comment type="similarity">
    <text evidence="3 12">Belongs to the class-V pyridoxal-phosphate-dependent aminotransferase family. SerC subfamily.</text>
</comment>
<reference evidence="14 15" key="1">
    <citation type="journal article" date="2014" name="Genome Announc.">
        <title>Complete Genome Sequence of Hyphomicrobium nitrativorans Strain NL23, a Denitrifying Bacterium Isolated from Biofilm of a Methanol-Fed Denitrification System Treating Seawater at the Montreal Biodome.</title>
        <authorList>
            <person name="Martineau C."/>
            <person name="Villeneuve C."/>
            <person name="Mauffrey F."/>
            <person name="Villemur R."/>
        </authorList>
    </citation>
    <scope>NUCLEOTIDE SEQUENCE [LARGE SCALE GENOMIC DNA]</scope>
    <source>
        <strain evidence="14">NL23</strain>
    </source>
</reference>
<feature type="binding site" evidence="12">
    <location>
        <begin position="75"/>
        <end position="76"/>
    </location>
    <ligand>
        <name>pyridoxal 5'-phosphate</name>
        <dbReference type="ChEBI" id="CHEBI:597326"/>
    </ligand>
</feature>
<evidence type="ECO:0000256" key="1">
    <source>
        <dbReference type="ARBA" id="ARBA00004915"/>
    </source>
</evidence>
<dbReference type="HAMAP" id="MF_00160">
    <property type="entry name" value="SerC_aminotrans_5"/>
    <property type="match status" value="1"/>
</dbReference>
<dbReference type="AlphaFoldDB" id="V5SBF4"/>
<keyword evidence="6 12" id="KW-0808">Transferase</keyword>
<dbReference type="FunFam" id="3.90.1150.10:FF:000006">
    <property type="entry name" value="Phosphoserine aminotransferase"/>
    <property type="match status" value="1"/>
</dbReference>
<feature type="binding site" evidence="12">
    <location>
        <position position="191"/>
    </location>
    <ligand>
        <name>pyridoxal 5'-phosphate</name>
        <dbReference type="ChEBI" id="CHEBI:597326"/>
    </ligand>
</feature>
<keyword evidence="15" id="KW-1185">Reference proteome</keyword>
<dbReference type="Gene3D" id="3.90.1150.10">
    <property type="entry name" value="Aspartate Aminotransferase, domain 1"/>
    <property type="match status" value="1"/>
</dbReference>
<keyword evidence="7 12" id="KW-0663">Pyridoxal phosphate</keyword>
<dbReference type="EC" id="2.6.1.52" evidence="12"/>
<comment type="subunit">
    <text evidence="12">Homodimer.</text>
</comment>
<comment type="catalytic activity">
    <reaction evidence="11 12">
        <text>O-phospho-L-serine + 2-oxoglutarate = 3-phosphooxypyruvate + L-glutamate</text>
        <dbReference type="Rhea" id="RHEA:14329"/>
        <dbReference type="ChEBI" id="CHEBI:16810"/>
        <dbReference type="ChEBI" id="CHEBI:18110"/>
        <dbReference type="ChEBI" id="CHEBI:29985"/>
        <dbReference type="ChEBI" id="CHEBI:57524"/>
        <dbReference type="EC" id="2.6.1.52"/>
    </reaction>
</comment>
<dbReference type="RefSeq" id="WP_023786861.1">
    <property type="nucleotide sequence ID" value="NC_022997.1"/>
</dbReference>
<organism evidence="14 15">
    <name type="scientific">Hyphomicrobium nitrativorans NL23</name>
    <dbReference type="NCBI Taxonomy" id="1029756"/>
    <lineage>
        <taxon>Bacteria</taxon>
        <taxon>Pseudomonadati</taxon>
        <taxon>Pseudomonadota</taxon>
        <taxon>Alphaproteobacteria</taxon>
        <taxon>Hyphomicrobiales</taxon>
        <taxon>Hyphomicrobiaceae</taxon>
        <taxon>Hyphomicrobium</taxon>
    </lineage>
</organism>
<feature type="binding site" evidence="12">
    <location>
        <position position="148"/>
    </location>
    <ligand>
        <name>pyridoxal 5'-phosphate</name>
        <dbReference type="ChEBI" id="CHEBI:597326"/>
    </ligand>
</feature>
<dbReference type="SUPFAM" id="SSF53383">
    <property type="entry name" value="PLP-dependent transferases"/>
    <property type="match status" value="1"/>
</dbReference>
<dbReference type="InterPro" id="IPR015421">
    <property type="entry name" value="PyrdxlP-dep_Trfase_major"/>
</dbReference>
<dbReference type="Pfam" id="PF00266">
    <property type="entry name" value="Aminotran_5"/>
    <property type="match status" value="1"/>
</dbReference>
<evidence type="ECO:0000256" key="7">
    <source>
        <dbReference type="ARBA" id="ARBA00022898"/>
    </source>
</evidence>
<gene>
    <name evidence="12" type="primary">serC</name>
    <name evidence="14" type="ORF">W911_07365</name>
</gene>
<dbReference type="InterPro" id="IPR022278">
    <property type="entry name" value="Pser_aminoTfrase"/>
</dbReference>
<evidence type="ECO:0000256" key="2">
    <source>
        <dbReference type="ARBA" id="ARBA00005099"/>
    </source>
</evidence>
<evidence type="ECO:0000313" key="14">
    <source>
        <dbReference type="EMBL" id="AHB48241.1"/>
    </source>
</evidence>
<comment type="function">
    <text evidence="12">Catalyzes the reversible conversion of 3-phosphohydroxypyruvate to phosphoserine and of 3-hydroxy-2-oxo-4-phosphonooxybutanoate to phosphohydroxythreonine.</text>
</comment>
<dbReference type="GO" id="GO:0004648">
    <property type="term" value="F:O-phospho-L-serine:2-oxoglutarate aminotransferase activity"/>
    <property type="evidence" value="ECO:0007669"/>
    <property type="project" value="UniProtKB-UniRule"/>
</dbReference>
<accession>V5SBF4</accession>
<dbReference type="GO" id="GO:0030170">
    <property type="term" value="F:pyridoxal phosphate binding"/>
    <property type="evidence" value="ECO:0007669"/>
    <property type="project" value="UniProtKB-UniRule"/>
</dbReference>
<evidence type="ECO:0000256" key="11">
    <source>
        <dbReference type="ARBA" id="ARBA00049007"/>
    </source>
</evidence>
<evidence type="ECO:0000256" key="6">
    <source>
        <dbReference type="ARBA" id="ARBA00022679"/>
    </source>
</evidence>
<dbReference type="GO" id="GO:0006564">
    <property type="term" value="P:L-serine biosynthetic process"/>
    <property type="evidence" value="ECO:0007669"/>
    <property type="project" value="UniProtKB-UniRule"/>
</dbReference>
<feature type="binding site" evidence="12">
    <location>
        <position position="168"/>
    </location>
    <ligand>
        <name>pyridoxal 5'-phosphate</name>
        <dbReference type="ChEBI" id="CHEBI:597326"/>
    </ligand>
</feature>
<comment type="caution">
    <text evidence="12">Lacks conserved residue(s) required for the propagation of feature annotation.</text>
</comment>
<dbReference type="InterPro" id="IPR015424">
    <property type="entry name" value="PyrdxlP-dep_Trfase"/>
</dbReference>
<feature type="domain" description="Aminotransferase class V" evidence="13">
    <location>
        <begin position="3"/>
        <end position="344"/>
    </location>
</feature>
<comment type="catalytic activity">
    <reaction evidence="10 12">
        <text>4-(phosphooxy)-L-threonine + 2-oxoglutarate = (R)-3-hydroxy-2-oxo-4-phosphooxybutanoate + L-glutamate</text>
        <dbReference type="Rhea" id="RHEA:16573"/>
        <dbReference type="ChEBI" id="CHEBI:16810"/>
        <dbReference type="ChEBI" id="CHEBI:29985"/>
        <dbReference type="ChEBI" id="CHEBI:58452"/>
        <dbReference type="ChEBI" id="CHEBI:58538"/>
        <dbReference type="EC" id="2.6.1.52"/>
    </reaction>
</comment>
<protein>
    <recommendedName>
        <fullName evidence="12">Phosphoserine aminotransferase</fullName>
        <ecNumber evidence="12">2.6.1.52</ecNumber>
    </recommendedName>
    <alternativeName>
        <fullName evidence="12">Phosphohydroxythreonine aminotransferase</fullName>
        <shortName evidence="12">PSAT</shortName>
    </alternativeName>
</protein>
<dbReference type="InterPro" id="IPR015422">
    <property type="entry name" value="PyrdxlP-dep_Trfase_small"/>
</dbReference>
<keyword evidence="8 12" id="KW-0664">Pyridoxine biosynthesis</keyword>
<feature type="binding site" evidence="12">
    <location>
        <position position="101"/>
    </location>
    <ligand>
        <name>pyridoxal 5'-phosphate</name>
        <dbReference type="ChEBI" id="CHEBI:597326"/>
    </ligand>
</feature>
<dbReference type="PIRSF" id="PIRSF000525">
    <property type="entry name" value="SerC"/>
    <property type="match status" value="1"/>
</dbReference>
<dbReference type="PANTHER" id="PTHR43247">
    <property type="entry name" value="PHOSPHOSERINE AMINOTRANSFERASE"/>
    <property type="match status" value="1"/>
</dbReference>
<name>V5SBF4_9HYPH</name>
<keyword evidence="12" id="KW-0963">Cytoplasm</keyword>
<sequence length="356" mass="38566">MTVYSFASGPSALPREVVAELASDVAGYGGSELSALELPFSEGMFSDVLAEAERDLRALLGVPPNYRILFLQGGASAQFALLPMNLAGRGRHCEYVLGGHWSRRAAAEASRAADVWVVASGDGCSLPDPKSWRRSSDAAYCHYTTNETADGLQFHALPDPSDVPLVSDMTADLLTRVLSVERFGLIYASAQKNLGAAGLTLVIVREDLLGRARQDIPSPFDYTRQAEAGSKINTPPTFAVLVAHRMLRWLRNNGGVAAAENRSKAKCATLHEVIDSDDFYRCPASLPHRSRINVCFRVSSPRAEELFLDEAKANGLVHLNGHRDVGGLRASLYNGVSEEAVDALAAFMTDFKRRRG</sequence>
<dbReference type="STRING" id="1029756.W911_07365"/>